<comment type="similarity">
    <text evidence="6">Belongs to the BCD1 family.</text>
</comment>
<dbReference type="Pfam" id="PF04438">
    <property type="entry name" value="zf-HIT"/>
    <property type="match status" value="1"/>
</dbReference>
<evidence type="ECO:0000256" key="3">
    <source>
        <dbReference type="ARBA" id="ARBA00022771"/>
    </source>
</evidence>
<dbReference type="PROSITE" id="PS51083">
    <property type="entry name" value="ZF_HIT"/>
    <property type="match status" value="1"/>
</dbReference>
<keyword evidence="1" id="KW-0597">Phosphoprotein</keyword>
<dbReference type="InterPro" id="IPR057721">
    <property type="entry name" value="BCD1_alpha/beta"/>
</dbReference>
<dbReference type="Gene3D" id="3.30.60.190">
    <property type="match status" value="1"/>
</dbReference>
<feature type="region of interest" description="Disordered" evidence="8">
    <location>
        <begin position="414"/>
        <end position="499"/>
    </location>
</feature>
<dbReference type="PANTHER" id="PTHR13483">
    <property type="entry name" value="BOX C_D SNORNA PROTEIN 1-RELATED"/>
    <property type="match status" value="1"/>
</dbReference>
<dbReference type="OrthoDB" id="272357at2759"/>
<dbReference type="SUPFAM" id="SSF144232">
    <property type="entry name" value="HIT/MYND zinc finger-like"/>
    <property type="match status" value="1"/>
</dbReference>
<dbReference type="GO" id="GO:0000492">
    <property type="term" value="P:box C/D snoRNP assembly"/>
    <property type="evidence" value="ECO:0007669"/>
    <property type="project" value="TreeGrafter"/>
</dbReference>
<sequence length="499" mass="57256">MEEEDQKCSICQVNKFKYTCPQCLQKTCSLSCFNTHKSQTNCSGKSDVSMNRVKYKPRKEIEATDVQRDFNFLNRLSRERDLGKSDVKSNKLLSHKRSFNRANGRSNNNTANKRRAIDDDTNIVIKRDVNLKQLPNGMSRRTTNRSAFDPKKKKFMWTLDWLLVDGDLKTINKFTSFKNGEDLKLEELVPVRRFLRCLEQTPYSSFEELKKEVEIATEKEHEVLDEELKKKIVETSPEAVADNSEKLEDTDELKKQEPTTTSESQHLNDDKPTENTTEQHVSHETENTDKIQLEAADEVQCNNNLLHNNNDTSKFSKRSEEKQVSHKEGSEANNQQVSGTLQPPNFHKNLLTRMKESFHYYLLVEDQRHRLIEIPSEVQLMNAIRGKTFIEYPTIYVSLDAEFEKYEVVKFGEENNADSSSSDESDSDSDSSSDDTDSSDDDSDSDEDGPPEESSSKPDVVKENSDLKDNVPVEASKTVSEVDEKESDDDYDPSDLFKS</sequence>
<dbReference type="AlphaFoldDB" id="A0A9W6YTB6"/>
<evidence type="ECO:0000259" key="9">
    <source>
        <dbReference type="PROSITE" id="PS51083"/>
    </source>
</evidence>
<feature type="region of interest" description="Disordered" evidence="8">
    <location>
        <begin position="235"/>
        <end position="287"/>
    </location>
</feature>
<feature type="compositionally biased region" description="Acidic residues" evidence="8">
    <location>
        <begin position="481"/>
        <end position="493"/>
    </location>
</feature>
<feature type="domain" description="HIT-type" evidence="9">
    <location>
        <begin position="8"/>
        <end position="42"/>
    </location>
</feature>
<dbReference type="EMBL" id="BSXU01000171">
    <property type="protein sequence ID" value="GMG19650.1"/>
    <property type="molecule type" value="Genomic_DNA"/>
</dbReference>
<keyword evidence="2" id="KW-0479">Metal-binding</keyword>
<dbReference type="GO" id="GO:0048254">
    <property type="term" value="P:snoRNA localization"/>
    <property type="evidence" value="ECO:0007669"/>
    <property type="project" value="TreeGrafter"/>
</dbReference>
<feature type="compositionally biased region" description="Basic and acidic residues" evidence="8">
    <location>
        <begin position="243"/>
        <end position="257"/>
    </location>
</feature>
<dbReference type="Pfam" id="PF25790">
    <property type="entry name" value="BCD1"/>
    <property type="match status" value="1"/>
</dbReference>
<evidence type="ECO:0000256" key="5">
    <source>
        <dbReference type="ARBA" id="ARBA00049598"/>
    </source>
</evidence>
<comment type="caution">
    <text evidence="10">The sequence shown here is derived from an EMBL/GenBank/DDBJ whole genome shotgun (WGS) entry which is preliminary data.</text>
</comment>
<dbReference type="InterPro" id="IPR007529">
    <property type="entry name" value="Znf_HIT"/>
</dbReference>
<feature type="compositionally biased region" description="Polar residues" evidence="8">
    <location>
        <begin position="331"/>
        <end position="343"/>
    </location>
</feature>
<evidence type="ECO:0000256" key="1">
    <source>
        <dbReference type="ARBA" id="ARBA00022553"/>
    </source>
</evidence>
<dbReference type="PANTHER" id="PTHR13483:SF3">
    <property type="entry name" value="BOX C_D SNORNA PROTEIN 1"/>
    <property type="match status" value="1"/>
</dbReference>
<organism evidence="10 11">
    <name type="scientific">Ambrosiozyma monospora</name>
    <name type="common">Yeast</name>
    <name type="synonym">Endomycopsis monosporus</name>
    <dbReference type="NCBI Taxonomy" id="43982"/>
    <lineage>
        <taxon>Eukaryota</taxon>
        <taxon>Fungi</taxon>
        <taxon>Dikarya</taxon>
        <taxon>Ascomycota</taxon>
        <taxon>Saccharomycotina</taxon>
        <taxon>Pichiomycetes</taxon>
        <taxon>Pichiales</taxon>
        <taxon>Pichiaceae</taxon>
        <taxon>Ambrosiozyma</taxon>
    </lineage>
</organism>
<proteinExistence type="inferred from homology"/>
<dbReference type="Proteomes" id="UP001165063">
    <property type="component" value="Unassembled WGS sequence"/>
</dbReference>
<feature type="compositionally biased region" description="Basic and acidic residues" evidence="8">
    <location>
        <begin position="454"/>
        <end position="471"/>
    </location>
</feature>
<evidence type="ECO:0000256" key="7">
    <source>
        <dbReference type="PROSITE-ProRule" id="PRU00453"/>
    </source>
</evidence>
<accession>A0A9W6YTB6</accession>
<feature type="compositionally biased region" description="Basic and acidic residues" evidence="8">
    <location>
        <begin position="317"/>
        <end position="330"/>
    </location>
</feature>
<dbReference type="GO" id="GO:0000463">
    <property type="term" value="P:maturation of LSU-rRNA from tricistronic rRNA transcript (SSU-rRNA, 5.8S rRNA, LSU-rRNA)"/>
    <property type="evidence" value="ECO:0007669"/>
    <property type="project" value="TreeGrafter"/>
</dbReference>
<comment type="function">
    <text evidence="5">Required for box C/D snoRNAs accumulation involved in snoRNA processing, snoRNA transport to the nucleolus and ribosome biogenesis.</text>
</comment>
<evidence type="ECO:0000256" key="4">
    <source>
        <dbReference type="ARBA" id="ARBA00022833"/>
    </source>
</evidence>
<gene>
    <name evidence="10" type="ORF">Amon01_000062800</name>
</gene>
<keyword evidence="11" id="KW-1185">Reference proteome</keyword>
<protein>
    <submittedName>
        <fullName evidence="10">Unnamed protein product</fullName>
    </submittedName>
</protein>
<dbReference type="CDD" id="cd23023">
    <property type="entry name" value="zf-HIT_BCD1"/>
    <property type="match status" value="1"/>
</dbReference>
<evidence type="ECO:0000256" key="2">
    <source>
        <dbReference type="ARBA" id="ARBA00022723"/>
    </source>
</evidence>
<evidence type="ECO:0000256" key="8">
    <source>
        <dbReference type="SAM" id="MobiDB-lite"/>
    </source>
</evidence>
<feature type="compositionally biased region" description="Acidic residues" evidence="8">
    <location>
        <begin position="421"/>
        <end position="451"/>
    </location>
</feature>
<name>A0A9W6YTB6_AMBMO</name>
<keyword evidence="4" id="KW-0862">Zinc</keyword>
<evidence type="ECO:0000313" key="11">
    <source>
        <dbReference type="Proteomes" id="UP001165063"/>
    </source>
</evidence>
<dbReference type="InterPro" id="IPR051639">
    <property type="entry name" value="BCD1"/>
</dbReference>
<dbReference type="GO" id="GO:0008270">
    <property type="term" value="F:zinc ion binding"/>
    <property type="evidence" value="ECO:0007669"/>
    <property type="project" value="UniProtKB-UniRule"/>
</dbReference>
<dbReference type="GO" id="GO:0070761">
    <property type="term" value="C:pre-snoRNP complex"/>
    <property type="evidence" value="ECO:0007669"/>
    <property type="project" value="TreeGrafter"/>
</dbReference>
<evidence type="ECO:0000313" key="10">
    <source>
        <dbReference type="EMBL" id="GMG19650.1"/>
    </source>
</evidence>
<feature type="region of interest" description="Disordered" evidence="8">
    <location>
        <begin position="304"/>
        <end position="345"/>
    </location>
</feature>
<dbReference type="GO" id="GO:0005634">
    <property type="term" value="C:nucleus"/>
    <property type="evidence" value="ECO:0007669"/>
    <property type="project" value="TreeGrafter"/>
</dbReference>
<keyword evidence="3 7" id="KW-0863">Zinc-finger</keyword>
<evidence type="ECO:0000256" key="6">
    <source>
        <dbReference type="ARBA" id="ARBA00049654"/>
    </source>
</evidence>
<reference evidence="10" key="1">
    <citation type="submission" date="2023-04" db="EMBL/GenBank/DDBJ databases">
        <title>Ambrosiozyma monospora NBRC 1965.</title>
        <authorList>
            <person name="Ichikawa N."/>
            <person name="Sato H."/>
            <person name="Tonouchi N."/>
        </authorList>
    </citation>
    <scope>NUCLEOTIDE SEQUENCE</scope>
    <source>
        <strain evidence="10">NBRC 1965</strain>
    </source>
</reference>